<dbReference type="Proteomes" id="UP001219568">
    <property type="component" value="Unassembled WGS sequence"/>
</dbReference>
<evidence type="ECO:0000256" key="7">
    <source>
        <dbReference type="SAM" id="MobiDB-lite"/>
    </source>
</evidence>
<dbReference type="InterPro" id="IPR007219">
    <property type="entry name" value="XnlR_reg_dom"/>
</dbReference>
<dbReference type="Pfam" id="PF00172">
    <property type="entry name" value="Zn_clus"/>
    <property type="match status" value="1"/>
</dbReference>
<evidence type="ECO:0000313" key="9">
    <source>
        <dbReference type="EMBL" id="KAJ6051841.1"/>
    </source>
</evidence>
<evidence type="ECO:0000256" key="1">
    <source>
        <dbReference type="ARBA" id="ARBA00004123"/>
    </source>
</evidence>
<dbReference type="GO" id="GO:0003677">
    <property type="term" value="F:DNA binding"/>
    <property type="evidence" value="ECO:0007669"/>
    <property type="project" value="UniProtKB-KW"/>
</dbReference>
<keyword evidence="3" id="KW-0805">Transcription regulation</keyword>
<reference evidence="9" key="1">
    <citation type="journal article" date="2023" name="IMA Fungus">
        <title>Comparative genomic study of the Penicillium genus elucidates a diverse pangenome and 15 lateral gene transfer events.</title>
        <authorList>
            <person name="Petersen C."/>
            <person name="Sorensen T."/>
            <person name="Nielsen M.R."/>
            <person name="Sondergaard T.E."/>
            <person name="Sorensen J.L."/>
            <person name="Fitzpatrick D.A."/>
            <person name="Frisvad J.C."/>
            <person name="Nielsen K.L."/>
        </authorList>
    </citation>
    <scope>NUCLEOTIDE SEQUENCE</scope>
    <source>
        <strain evidence="9">IBT 15450</strain>
    </source>
</reference>
<dbReference type="InterPro" id="IPR001138">
    <property type="entry name" value="Zn2Cys6_DnaBD"/>
</dbReference>
<gene>
    <name evidence="9" type="ORF">N7460_002375</name>
</gene>
<dbReference type="PROSITE" id="PS00463">
    <property type="entry name" value="ZN2_CY6_FUNGAL_1"/>
    <property type="match status" value="1"/>
</dbReference>
<evidence type="ECO:0000256" key="6">
    <source>
        <dbReference type="ARBA" id="ARBA00023242"/>
    </source>
</evidence>
<dbReference type="GO" id="GO:0000981">
    <property type="term" value="F:DNA-binding transcription factor activity, RNA polymerase II-specific"/>
    <property type="evidence" value="ECO:0007669"/>
    <property type="project" value="InterPro"/>
</dbReference>
<dbReference type="PANTHER" id="PTHR47338">
    <property type="entry name" value="ZN(II)2CYS6 TRANSCRIPTION FACTOR (EUROFUNG)-RELATED"/>
    <property type="match status" value="1"/>
</dbReference>
<proteinExistence type="predicted"/>
<dbReference type="PROSITE" id="PS50048">
    <property type="entry name" value="ZN2_CY6_FUNGAL_2"/>
    <property type="match status" value="1"/>
</dbReference>
<feature type="domain" description="Zn(2)-C6 fungal-type" evidence="8">
    <location>
        <begin position="15"/>
        <end position="45"/>
    </location>
</feature>
<reference evidence="9" key="2">
    <citation type="submission" date="2023-01" db="EMBL/GenBank/DDBJ databases">
        <authorList>
            <person name="Petersen C."/>
        </authorList>
    </citation>
    <scope>NUCLEOTIDE SEQUENCE</scope>
    <source>
        <strain evidence="9">IBT 15450</strain>
    </source>
</reference>
<organism evidence="9 10">
    <name type="scientific">Penicillium canescens</name>
    <dbReference type="NCBI Taxonomy" id="5083"/>
    <lineage>
        <taxon>Eukaryota</taxon>
        <taxon>Fungi</taxon>
        <taxon>Dikarya</taxon>
        <taxon>Ascomycota</taxon>
        <taxon>Pezizomycotina</taxon>
        <taxon>Eurotiomycetes</taxon>
        <taxon>Eurotiomycetidae</taxon>
        <taxon>Eurotiales</taxon>
        <taxon>Aspergillaceae</taxon>
        <taxon>Penicillium</taxon>
    </lineage>
</organism>
<dbReference type="CDD" id="cd12148">
    <property type="entry name" value="fungal_TF_MHR"/>
    <property type="match status" value="1"/>
</dbReference>
<dbReference type="AlphaFoldDB" id="A0AAD6ILM0"/>
<dbReference type="Pfam" id="PF04082">
    <property type="entry name" value="Fungal_trans"/>
    <property type="match status" value="1"/>
</dbReference>
<evidence type="ECO:0000256" key="5">
    <source>
        <dbReference type="ARBA" id="ARBA00023163"/>
    </source>
</evidence>
<dbReference type="GO" id="GO:0006351">
    <property type="term" value="P:DNA-templated transcription"/>
    <property type="evidence" value="ECO:0007669"/>
    <property type="project" value="InterPro"/>
</dbReference>
<dbReference type="CDD" id="cd00067">
    <property type="entry name" value="GAL4"/>
    <property type="match status" value="1"/>
</dbReference>
<comment type="caution">
    <text evidence="9">The sequence shown here is derived from an EMBL/GenBank/DDBJ whole genome shotgun (WGS) entry which is preliminary data.</text>
</comment>
<feature type="region of interest" description="Disordered" evidence="7">
    <location>
        <begin position="1"/>
        <end position="28"/>
    </location>
</feature>
<dbReference type="PANTHER" id="PTHR47338:SF9">
    <property type="entry name" value="ZN(II)2CYS6 TRANSCRIPTION FACTOR (EUROFUNG)"/>
    <property type="match status" value="1"/>
</dbReference>
<dbReference type="SUPFAM" id="SSF57701">
    <property type="entry name" value="Zn2/Cys6 DNA-binding domain"/>
    <property type="match status" value="1"/>
</dbReference>
<evidence type="ECO:0000259" key="8">
    <source>
        <dbReference type="PROSITE" id="PS50048"/>
    </source>
</evidence>
<accession>A0AAD6ILM0</accession>
<dbReference type="InterPro" id="IPR050815">
    <property type="entry name" value="TF_fung"/>
</dbReference>
<sequence>MSTNGPRPAKRARQACDPCRRKKSRCPGEKPVCSYCERLKQQCVYSQSELAEPESAAEMAKRLESVEDKLEELISSLGPRQELSPVTMDFNLMSHATDTSSIEEQNSLMRAARLYLACCNYQPLPLFSSGDFLDNFMSRDTSLICVIQAIALRFDAVPESSDSHLQKLVGRARSLVMNQITNGVLEVSSLQTLCLLALFEFSSGNTTQAGLTISMASYLAQSISTRGQVLNDIQEEPDERLRCLWSIYFLKNLQGDGIQTTMLMAGNRTPFDTGSGISHTYNSPAIPQYPSSSPREDVGLVYYSIQISELWGAAMNYAATRVDHTSPAPWFPHSDYSIITYRHTEFDARVPLRHRYHANRFQNHTLEELDQRRDFWVAWLFLQFVYLTIPCLLNHPFLLSMRLRNFKHIMPQSFLRQSFENIKFCTGWVLHLIDLIEHKGFEVYDPIIGHCVVIVATIHLQHSFVEEQELRHKATSGYSKCVRFLQPLSERWPHVKYMTQKLQSLRESIATNPGRQTWSINSRLLWEVLVYDHASRSPASDNISRNSFSDHNVRQQYSGMTSSDIDFQLLGSAGISGHKTVVKEVADGPPESVSTPPTEFTPERGTHTALFMKPSGMMGDMMGEIINENLFVEPENYGRAIEDWWNMPSL</sequence>
<comment type="subcellular location">
    <subcellularLocation>
        <location evidence="1">Nucleus</location>
    </subcellularLocation>
</comment>
<dbReference type="InterPro" id="IPR036864">
    <property type="entry name" value="Zn2-C6_fun-type_DNA-bd_sf"/>
</dbReference>
<keyword evidence="10" id="KW-1185">Reference proteome</keyword>
<keyword evidence="2" id="KW-0479">Metal-binding</keyword>
<protein>
    <recommendedName>
        <fullName evidence="8">Zn(2)-C6 fungal-type domain-containing protein</fullName>
    </recommendedName>
</protein>
<dbReference type="EMBL" id="JAQJZL010000002">
    <property type="protein sequence ID" value="KAJ6051841.1"/>
    <property type="molecule type" value="Genomic_DNA"/>
</dbReference>
<dbReference type="Gene3D" id="4.10.240.10">
    <property type="entry name" value="Zn(2)-C6 fungal-type DNA-binding domain"/>
    <property type="match status" value="1"/>
</dbReference>
<keyword evidence="6" id="KW-0539">Nucleus</keyword>
<dbReference type="GO" id="GO:0005634">
    <property type="term" value="C:nucleus"/>
    <property type="evidence" value="ECO:0007669"/>
    <property type="project" value="UniProtKB-SubCell"/>
</dbReference>
<evidence type="ECO:0000256" key="3">
    <source>
        <dbReference type="ARBA" id="ARBA00023015"/>
    </source>
</evidence>
<evidence type="ECO:0000313" key="10">
    <source>
        <dbReference type="Proteomes" id="UP001219568"/>
    </source>
</evidence>
<keyword evidence="5" id="KW-0804">Transcription</keyword>
<keyword evidence="4" id="KW-0238">DNA-binding</keyword>
<evidence type="ECO:0000256" key="4">
    <source>
        <dbReference type="ARBA" id="ARBA00023125"/>
    </source>
</evidence>
<evidence type="ECO:0000256" key="2">
    <source>
        <dbReference type="ARBA" id="ARBA00022723"/>
    </source>
</evidence>
<name>A0AAD6ILM0_PENCN</name>
<dbReference type="SMART" id="SM00066">
    <property type="entry name" value="GAL4"/>
    <property type="match status" value="1"/>
</dbReference>
<dbReference type="GO" id="GO:0008270">
    <property type="term" value="F:zinc ion binding"/>
    <property type="evidence" value="ECO:0007669"/>
    <property type="project" value="InterPro"/>
</dbReference>